<evidence type="ECO:0000313" key="2">
    <source>
        <dbReference type="RefSeq" id="XP_073784647.1"/>
    </source>
</evidence>
<keyword evidence="1" id="KW-1185">Reference proteome</keyword>
<dbReference type="RefSeq" id="XP_073784647.1">
    <property type="nucleotide sequence ID" value="XM_073928546.1"/>
</dbReference>
<gene>
    <name evidence="2" type="primary">dlgap2a</name>
</gene>
<protein>
    <submittedName>
        <fullName evidence="2">Disks large-associated protein 2 isoform X1</fullName>
    </submittedName>
</protein>
<organism evidence="1 2">
    <name type="scientific">Danio rerio</name>
    <name type="common">Zebrafish</name>
    <name type="synonym">Brachydanio rerio</name>
    <dbReference type="NCBI Taxonomy" id="7955"/>
    <lineage>
        <taxon>Eukaryota</taxon>
        <taxon>Metazoa</taxon>
        <taxon>Chordata</taxon>
        <taxon>Craniata</taxon>
        <taxon>Vertebrata</taxon>
        <taxon>Euteleostomi</taxon>
        <taxon>Actinopterygii</taxon>
        <taxon>Neopterygii</taxon>
        <taxon>Teleostei</taxon>
        <taxon>Ostariophysi</taxon>
        <taxon>Cypriniformes</taxon>
        <taxon>Danionidae</taxon>
        <taxon>Danioninae</taxon>
        <taxon>Danio</taxon>
    </lineage>
</organism>
<evidence type="ECO:0000313" key="1">
    <source>
        <dbReference type="Proteomes" id="UP000000437"/>
    </source>
</evidence>
<sequence>MSAWKKVLLSIVHQRCCILQDRNTESQCTLCGEAEDQLDSWSPPPYFDEDSYPSPPRNMKGLSSGRPQLTFTSGHTCGLPDCDQSLDHLQHVGPDSRSPYLLSPTESCPLDPHRCSPRSSIHSECMVMPVSMASDHVSSSTFPRMHYSSHQDSLRDDGSTSHGGGGGGGGVSIVSGGGGSGKMNRIPANLLDQFEKQLPIHRDGFHTLQYQRTSATTTNSEQRNESPGRIRHLVHSVQKLFTKSHSLEGSSKMNGTKGDSRSDSGHHHHHHHHHGHDHGSHKHSKRSKSKERKSDSKQRSGIAGWWSSDDNLDSDSTYRTPSIMSRHHGDHITHCYPDMGHGHFGDLSLKTSKSNNDVKCSACESIAMAPEGKFMKRSSWSTLTVSQAKEAYRKSSLNLEKPTMPQDLKSSMRPCHFLQVPQDEWGGRDEEIPCRRMRSSSYVKAMGDQDSGDSDGSPKNSPQKMVRPNALVKSVLQRQLSDQSSYRLDKSSRDMVKYLTNITADLSQSYHLQTSREIHPSITLEPSPNYNSPKFRSRNQSYMRAVSTLSQASCVSQVSQVSETEVNGQFESVCESVFSEVESQAMDALDLPGCFRTRSHSYLRAIQAGFSQDDDCVPSMTSSTVTSTIRSTTEGNDVLEGTGLLNEDNLPSEGPDLTSMAHGNTGFRRRGDESGTLYGNGSPSRTPLFPPLKTSAPIRPRPVQSSVQETADLALAISQQWREDVSAMRKELAELRKDLCTELRAFNRNFSTFTQHYSTWSPSCVRETQTAAPQVSVSTQAGSKTLVRQNTADAAVNCPSPVDPSVLSMSPSEPADRNVLQVSTSSPFFQTDPNSELADIDDPTFANLTPPDPVDVTSLCWPDLDSDSMTPPDPPEPVPEVESYCFTKSSTPEHVESIVLDFTNVELVNLASLQWPKLDPEDTGSSLHESLDQPSPGSPEELGPCTPELVITTTQERSVLESMQPLLLSHLDEEQIDFTLPELDPSVLSPLTLDSMNLHDLKWPSLESLELNVSGSQSPGPLDLALPNPPTPETVYTCSFESTAQEPPLPELLDTIYLQPATPEPESRTDSDISNPASPEPHFPTCQKSSTHELDSQALVLWSKKDTFMIFREEDGAESCSEEKDGQNVASSDTMINFAVQSDAVDSGPLESETLFSAVLCSIESDTFDPEVTSMDEPTTQGSNPPGLATIDPATVHPFNLSLLELQSALDVSKSETSDNGSPKGTAAISSPSYSPSRRDFLWIRWQRKTRGRQPMSRSARIQFHLPSSGSVDRPSQQPPAVTYTPSTPTYKRTPPPVPPRSTSKPLISITAQSSTESTQDAYHEGQLARGFWGSDGSSLSLGRALYNSTDSLDSAKAVTIAMEAAAMAMAGKRHPSTDSHSSVMTCDKAVLVSKAEEYLKTPRSSIGIQVEAATDSECESKGSREYQSVGIQVEDERRQGRFKRSNSVTAAVQADLELEGFPLMEDKGLQFGGGFQRHSEPSTPTQYGAVRTVRTQGLFSYREDYRTPTEPPSPQRSPEPWLEPSPREPIATVAVTVTPPQPSDSGRASPSCRRDGSWFMQLLHTETKKMEGWCKELEGEAEENDLSEEILGKIRSAVGSAQLLMSQKFQQFYWLCQQNLDPSAMPRPTSQDLAGFWDLLQLSIDDVTSKFNELQKIKSNDWRLIDSPVKKLPPPVPKKTLRKSVTREKSLDLPDRQRIEARRRLMAAKRAASFRQNSASERADSIEIYIPEAQTRL</sequence>
<proteinExistence type="predicted"/>
<reference evidence="2" key="1">
    <citation type="submission" date="2025-08" db="UniProtKB">
        <authorList>
            <consortium name="RefSeq"/>
        </authorList>
    </citation>
    <scope>IDENTIFICATION</scope>
    <source>
        <strain evidence="2">Tuebingen</strain>
        <tissue evidence="2">Fibroblasts and whole tissue</tissue>
    </source>
</reference>
<accession>A0AC58HRN8</accession>
<name>A0AC58HRN8_DANRE</name>
<dbReference type="Proteomes" id="UP000000437">
    <property type="component" value="Chromosome 17"/>
</dbReference>